<dbReference type="GO" id="GO:0043709">
    <property type="term" value="P:cell adhesion involved in single-species biofilm formation"/>
    <property type="evidence" value="ECO:0007669"/>
    <property type="project" value="TreeGrafter"/>
</dbReference>
<organism evidence="3 4">
    <name type="scientific">Actinotalea ferrariae CF5-4</name>
    <dbReference type="NCBI Taxonomy" id="948458"/>
    <lineage>
        <taxon>Bacteria</taxon>
        <taxon>Bacillati</taxon>
        <taxon>Actinomycetota</taxon>
        <taxon>Actinomycetes</taxon>
        <taxon>Micrococcales</taxon>
        <taxon>Cellulomonadaceae</taxon>
        <taxon>Actinotalea</taxon>
    </lineage>
</organism>
<accession>A0A021VVK4</accession>
<dbReference type="InterPro" id="IPR011990">
    <property type="entry name" value="TPR-like_helical_dom_sf"/>
</dbReference>
<dbReference type="Pfam" id="PF00990">
    <property type="entry name" value="GGDEF"/>
    <property type="match status" value="1"/>
</dbReference>
<dbReference type="InterPro" id="IPR029787">
    <property type="entry name" value="Nucleotide_cyclase"/>
</dbReference>
<feature type="region of interest" description="Disordered" evidence="1">
    <location>
        <begin position="520"/>
        <end position="541"/>
    </location>
</feature>
<proteinExistence type="predicted"/>
<dbReference type="InterPro" id="IPR050469">
    <property type="entry name" value="Diguanylate_Cyclase"/>
</dbReference>
<comment type="caution">
    <text evidence="3">The sequence shown here is derived from an EMBL/GenBank/DDBJ whole genome shotgun (WGS) entry which is preliminary data.</text>
</comment>
<keyword evidence="4" id="KW-1185">Reference proteome</keyword>
<dbReference type="SMART" id="SM00267">
    <property type="entry name" value="GGDEF"/>
    <property type="match status" value="1"/>
</dbReference>
<dbReference type="AlphaFoldDB" id="A0A021VVK4"/>
<dbReference type="Gene3D" id="3.30.70.270">
    <property type="match status" value="1"/>
</dbReference>
<dbReference type="GO" id="GO:0005886">
    <property type="term" value="C:plasma membrane"/>
    <property type="evidence" value="ECO:0007669"/>
    <property type="project" value="TreeGrafter"/>
</dbReference>
<dbReference type="InterPro" id="IPR000160">
    <property type="entry name" value="GGDEF_dom"/>
</dbReference>
<reference evidence="3 4" key="1">
    <citation type="submission" date="2014-01" db="EMBL/GenBank/DDBJ databases">
        <title>Actinotalea ferrariae CF5-4.</title>
        <authorList>
            <person name="Chen F."/>
            <person name="Li Y."/>
            <person name="Wang G."/>
        </authorList>
    </citation>
    <scope>NUCLEOTIDE SEQUENCE [LARGE SCALE GENOMIC DNA]</scope>
    <source>
        <strain evidence="3 4">CF5-4</strain>
    </source>
</reference>
<evidence type="ECO:0000313" key="3">
    <source>
        <dbReference type="EMBL" id="EYR65148.1"/>
    </source>
</evidence>
<dbReference type="EMBL" id="AXCW01000004">
    <property type="protein sequence ID" value="EYR65148.1"/>
    <property type="molecule type" value="Genomic_DNA"/>
</dbReference>
<protein>
    <recommendedName>
        <fullName evidence="2">GGDEF domain-containing protein</fullName>
    </recommendedName>
</protein>
<dbReference type="NCBIfam" id="TIGR00254">
    <property type="entry name" value="GGDEF"/>
    <property type="match status" value="1"/>
</dbReference>
<dbReference type="CDD" id="cd01949">
    <property type="entry name" value="GGDEF"/>
    <property type="match status" value="1"/>
</dbReference>
<dbReference type="RefSeq" id="WP_052022216.1">
    <property type="nucleotide sequence ID" value="NZ_AXCW01000004.1"/>
</dbReference>
<dbReference type="PROSITE" id="PS50887">
    <property type="entry name" value="GGDEF"/>
    <property type="match status" value="1"/>
</dbReference>
<dbReference type="SUPFAM" id="SSF55073">
    <property type="entry name" value="Nucleotide cyclase"/>
    <property type="match status" value="1"/>
</dbReference>
<dbReference type="GO" id="GO:0052621">
    <property type="term" value="F:diguanylate cyclase activity"/>
    <property type="evidence" value="ECO:0007669"/>
    <property type="project" value="TreeGrafter"/>
</dbReference>
<name>A0A021VVK4_9CELL</name>
<dbReference type="GO" id="GO:1902201">
    <property type="term" value="P:negative regulation of bacterial-type flagellum-dependent cell motility"/>
    <property type="evidence" value="ECO:0007669"/>
    <property type="project" value="TreeGrafter"/>
</dbReference>
<dbReference type="Proteomes" id="UP000019753">
    <property type="component" value="Unassembled WGS sequence"/>
</dbReference>
<evidence type="ECO:0000259" key="2">
    <source>
        <dbReference type="PROSITE" id="PS50887"/>
    </source>
</evidence>
<dbReference type="Gene3D" id="1.25.40.10">
    <property type="entry name" value="Tetratricopeptide repeat domain"/>
    <property type="match status" value="1"/>
</dbReference>
<evidence type="ECO:0000256" key="1">
    <source>
        <dbReference type="SAM" id="MobiDB-lite"/>
    </source>
</evidence>
<feature type="compositionally biased region" description="Low complexity" evidence="1">
    <location>
        <begin position="522"/>
        <end position="541"/>
    </location>
</feature>
<sequence>MITAGTLVPVREFGPFDELSDQAHQHYIDGFAERAVAACRTYQPLARAAGDLSTLRFLLYTESISLMELGRHGDAVDAARTILSLSGPDDHVWRAKALAMVAEASTREGQQSRALGALAEADWAVSAVPSGSYGHISASMAVALALRSVTLFEHADERLCELLHVQDDWIRLLVVHELTELAATWAVSLALLGRVEDARVEFLTTLERSLHMQRLGWTTDSPAMVARGEIYEAFALLNLGEPELALGRALAAKDRFQHRRELLETQLYRLVTAQAATAAGDFERARELLRAAVADATANGREAWVGMGLEALAEVDVAEHGETPATAIWRDLARSALARLWSEREGRFTALQDRDHIRRLTAETDRMGRVVLQDPLTGLGNRRLLVATLEASPRPMSVVFIDVDNFKAVNDQYSHAVGDEVLRRIAQVLRAQCRAEDVIVRYGGDEFIILTAHDDRRARSVAERVHRAIRNHPWDELERGLTVTVSIGVGVPDASTDNPLVAADIALITAKRAGRDQVAGLEAAPDADPADEPAVAPLRRD</sequence>
<gene>
    <name evidence="3" type="ORF">N866_13205</name>
</gene>
<dbReference type="OrthoDB" id="23692at2"/>
<dbReference type="PANTHER" id="PTHR45138">
    <property type="entry name" value="REGULATORY COMPONENTS OF SENSORY TRANSDUCTION SYSTEM"/>
    <property type="match status" value="1"/>
</dbReference>
<evidence type="ECO:0000313" key="4">
    <source>
        <dbReference type="Proteomes" id="UP000019753"/>
    </source>
</evidence>
<feature type="domain" description="GGDEF" evidence="2">
    <location>
        <begin position="394"/>
        <end position="523"/>
    </location>
</feature>
<dbReference type="InterPro" id="IPR043128">
    <property type="entry name" value="Rev_trsase/Diguanyl_cyclase"/>
</dbReference>
<dbReference type="PANTHER" id="PTHR45138:SF9">
    <property type="entry name" value="DIGUANYLATE CYCLASE DGCM-RELATED"/>
    <property type="match status" value="1"/>
</dbReference>